<dbReference type="Pfam" id="PF01195">
    <property type="entry name" value="Pept_tRNA_hydro"/>
    <property type="match status" value="1"/>
</dbReference>
<dbReference type="GO" id="GO:0004045">
    <property type="term" value="F:peptidyl-tRNA hydrolase activity"/>
    <property type="evidence" value="ECO:0007669"/>
    <property type="project" value="UniProtKB-UniRule"/>
</dbReference>
<feature type="binding site" evidence="4">
    <location>
        <position position="80"/>
    </location>
    <ligand>
        <name>tRNA</name>
        <dbReference type="ChEBI" id="CHEBI:17843"/>
    </ligand>
</feature>
<proteinExistence type="inferred from homology"/>
<comment type="subunit">
    <text evidence="4">Monomer.</text>
</comment>
<dbReference type="InterPro" id="IPR036416">
    <property type="entry name" value="Pept_tRNA_hydro_sf"/>
</dbReference>
<comment type="subcellular location">
    <subcellularLocation>
        <location evidence="4">Cytoplasm</location>
    </subcellularLocation>
</comment>
<feature type="site" description="Stabilizes the basic form of H active site to accept a proton" evidence="4">
    <location>
        <position position="107"/>
    </location>
</feature>
<dbReference type="EMBL" id="CP033897">
    <property type="protein sequence ID" value="AZA11065.1"/>
    <property type="molecule type" value="Genomic_DNA"/>
</dbReference>
<comment type="function">
    <text evidence="4">Hydrolyzes ribosome-free peptidyl-tRNAs (with 1 or more amino acids incorporated), which drop off the ribosome during protein synthesis, or as a result of ribosome stalling.</text>
</comment>
<keyword evidence="4" id="KW-0963">Cytoplasm</keyword>
<feature type="binding site" evidence="4">
    <location>
        <position position="82"/>
    </location>
    <ligand>
        <name>tRNA</name>
        <dbReference type="ChEBI" id="CHEBI:17843"/>
    </ligand>
</feature>
<dbReference type="CDD" id="cd00462">
    <property type="entry name" value="PTH"/>
    <property type="match status" value="1"/>
</dbReference>
<keyword evidence="3 4" id="KW-0694">RNA-binding</keyword>
<dbReference type="EC" id="3.1.1.29" evidence="4"/>
<gene>
    <name evidence="5" type="primary">pth1</name>
    <name evidence="4" type="synonym">pth</name>
    <name evidence="5" type="ORF">CGERO_03730</name>
</gene>
<comment type="catalytic activity">
    <reaction evidence="4">
        <text>an N-acyl-L-alpha-aminoacyl-tRNA + H2O = an N-acyl-L-amino acid + a tRNA + H(+)</text>
        <dbReference type="Rhea" id="RHEA:54448"/>
        <dbReference type="Rhea" id="RHEA-COMP:10123"/>
        <dbReference type="Rhea" id="RHEA-COMP:13883"/>
        <dbReference type="ChEBI" id="CHEBI:15377"/>
        <dbReference type="ChEBI" id="CHEBI:15378"/>
        <dbReference type="ChEBI" id="CHEBI:59874"/>
        <dbReference type="ChEBI" id="CHEBI:78442"/>
        <dbReference type="ChEBI" id="CHEBI:138191"/>
        <dbReference type="EC" id="3.1.1.29"/>
    </reaction>
</comment>
<dbReference type="RefSeq" id="WP_342768144.1">
    <property type="nucleotide sequence ID" value="NZ_CP033897.1"/>
</dbReference>
<feature type="binding site" evidence="4">
    <location>
        <position position="128"/>
    </location>
    <ligand>
        <name>tRNA</name>
        <dbReference type="ChEBI" id="CHEBI:17843"/>
    </ligand>
</feature>
<comment type="function">
    <text evidence="4">Catalyzes the release of premature peptidyl moieties from peptidyl-tRNA molecules trapped in stalled 50S ribosomal subunits, and thus maintains levels of free tRNAs and 50S ribosomes.</text>
</comment>
<evidence type="ECO:0000256" key="1">
    <source>
        <dbReference type="ARBA" id="ARBA00022555"/>
    </source>
</evidence>
<comment type="similarity">
    <text evidence="4">Belongs to the PTH family.</text>
</comment>
<dbReference type="NCBIfam" id="TIGR00447">
    <property type="entry name" value="pth"/>
    <property type="match status" value="1"/>
</dbReference>
<reference evidence="5 6" key="1">
    <citation type="submission" date="2018-11" db="EMBL/GenBank/DDBJ databases">
        <authorList>
            <person name="Kleinhagauer T."/>
            <person name="Glaeser S.P."/>
            <person name="Spergser J."/>
            <person name="Ruckert C."/>
            <person name="Kaempfer P."/>
            <person name="Busse H.-J."/>
        </authorList>
    </citation>
    <scope>NUCLEOTIDE SEQUENCE [LARGE SCALE GENOMIC DNA]</scope>
    <source>
        <strain evidence="5 6">W8</strain>
    </source>
</reference>
<feature type="active site" description="Proton acceptor" evidence="4">
    <location>
        <position position="36"/>
    </location>
</feature>
<protein>
    <recommendedName>
        <fullName evidence="4">Peptidyl-tRNA hydrolase</fullName>
        <shortName evidence="4">Pth</shortName>
        <ecNumber evidence="4">3.1.1.29</ecNumber>
    </recommendedName>
</protein>
<evidence type="ECO:0000313" key="6">
    <source>
        <dbReference type="Proteomes" id="UP000271587"/>
    </source>
</evidence>
<dbReference type="PANTHER" id="PTHR17224:SF1">
    <property type="entry name" value="PEPTIDYL-TRNA HYDROLASE"/>
    <property type="match status" value="1"/>
</dbReference>
<dbReference type="GO" id="GO:0006515">
    <property type="term" value="P:protein quality control for misfolded or incompletely synthesized proteins"/>
    <property type="evidence" value="ECO:0007669"/>
    <property type="project" value="UniProtKB-UniRule"/>
</dbReference>
<sequence length="200" mass="21776">MGIFSKLFRRNTEQLHADWLVIGLGNPGAQYERNRHNVGYMGVDKLLDGPLMAYPGGAPALMRIQNLVGKRVAFVRSTTYMNLSGEAVSPLVQRLHIPLERVIVLHDELDLPAGRVRIKSGGNENGHNGLKSITQHLGTREYLRVRMGIGRPAAGVAVPDYVLSDIDAPTATDLADTAARAVALIVSEGVAQAQQEIHRK</sequence>
<dbReference type="GO" id="GO:0072344">
    <property type="term" value="P:rescue of stalled ribosome"/>
    <property type="evidence" value="ECO:0007669"/>
    <property type="project" value="UniProtKB-UniRule"/>
</dbReference>
<organism evidence="5 6">
    <name type="scientific">Corynebacterium gerontici</name>
    <dbReference type="NCBI Taxonomy" id="2079234"/>
    <lineage>
        <taxon>Bacteria</taxon>
        <taxon>Bacillati</taxon>
        <taxon>Actinomycetota</taxon>
        <taxon>Actinomycetes</taxon>
        <taxon>Mycobacteriales</taxon>
        <taxon>Corynebacteriaceae</taxon>
        <taxon>Corynebacterium</taxon>
    </lineage>
</organism>
<evidence type="ECO:0000256" key="2">
    <source>
        <dbReference type="ARBA" id="ARBA00022801"/>
    </source>
</evidence>
<dbReference type="Proteomes" id="UP000271587">
    <property type="component" value="Chromosome"/>
</dbReference>
<dbReference type="AlphaFoldDB" id="A0A3G6IZ47"/>
<dbReference type="GO" id="GO:0005737">
    <property type="term" value="C:cytoplasm"/>
    <property type="evidence" value="ECO:0007669"/>
    <property type="project" value="UniProtKB-SubCell"/>
</dbReference>
<feature type="site" description="Discriminates between blocked and unblocked aminoacyl-tRNA" evidence="4">
    <location>
        <position position="26"/>
    </location>
</feature>
<evidence type="ECO:0000256" key="4">
    <source>
        <dbReference type="HAMAP-Rule" id="MF_00083"/>
    </source>
</evidence>
<keyword evidence="2 4" id="KW-0378">Hydrolase</keyword>
<dbReference type="Gene3D" id="3.40.50.1470">
    <property type="entry name" value="Peptidyl-tRNA hydrolase"/>
    <property type="match status" value="1"/>
</dbReference>
<name>A0A3G6IZ47_9CORY</name>
<evidence type="ECO:0000256" key="3">
    <source>
        <dbReference type="ARBA" id="ARBA00022884"/>
    </source>
</evidence>
<dbReference type="SUPFAM" id="SSF53178">
    <property type="entry name" value="Peptidyl-tRNA hydrolase-like"/>
    <property type="match status" value="1"/>
</dbReference>
<dbReference type="InterPro" id="IPR001328">
    <property type="entry name" value="Pept_tRNA_hydro"/>
</dbReference>
<keyword evidence="6" id="KW-1185">Reference proteome</keyword>
<feature type="binding site" evidence="4">
    <location>
        <position position="31"/>
    </location>
    <ligand>
        <name>tRNA</name>
        <dbReference type="ChEBI" id="CHEBI:17843"/>
    </ligand>
</feature>
<dbReference type="HAMAP" id="MF_00083">
    <property type="entry name" value="Pept_tRNA_hydro_bact"/>
    <property type="match status" value="1"/>
</dbReference>
<keyword evidence="1 4" id="KW-0820">tRNA-binding</keyword>
<dbReference type="KEGG" id="cgk:CGERO_03730"/>
<evidence type="ECO:0000313" key="5">
    <source>
        <dbReference type="EMBL" id="AZA11065.1"/>
    </source>
</evidence>
<dbReference type="PANTHER" id="PTHR17224">
    <property type="entry name" value="PEPTIDYL-TRNA HYDROLASE"/>
    <property type="match status" value="1"/>
</dbReference>
<accession>A0A3G6IZ47</accession>
<dbReference type="GO" id="GO:0000049">
    <property type="term" value="F:tRNA binding"/>
    <property type="evidence" value="ECO:0007669"/>
    <property type="project" value="UniProtKB-UniRule"/>
</dbReference>